<gene>
    <name evidence="2" type="ORF">QYE76_071693</name>
</gene>
<proteinExistence type="predicted"/>
<dbReference type="Pfam" id="PF14111">
    <property type="entry name" value="DUF4283"/>
    <property type="match status" value="1"/>
</dbReference>
<evidence type="ECO:0000259" key="1">
    <source>
        <dbReference type="Pfam" id="PF14111"/>
    </source>
</evidence>
<evidence type="ECO:0000313" key="3">
    <source>
        <dbReference type="Proteomes" id="UP001231189"/>
    </source>
</evidence>
<protein>
    <recommendedName>
        <fullName evidence="1">DUF4283 domain-containing protein</fullName>
    </recommendedName>
</protein>
<evidence type="ECO:0000313" key="2">
    <source>
        <dbReference type="EMBL" id="KAK1653888.1"/>
    </source>
</evidence>
<sequence length="141" mass="15799">MAEERQEAGADGGGDKATFGVTEKLAKLGLTAKEKKVHVMEDEKEEGDTPMKFVVVGKVLPNKKNHIQTIDSVLRPQWGNTRGLTFSSKGDNIFLASMDFERDRKRIWEGAPWNVSKHAVALDNFDVSMKPSEIKFKRLPI</sequence>
<keyword evidence="3" id="KW-1185">Reference proteome</keyword>
<dbReference type="AlphaFoldDB" id="A0AAD8SLU5"/>
<comment type="caution">
    <text evidence="2">The sequence shown here is derived from an EMBL/GenBank/DDBJ whole genome shotgun (WGS) entry which is preliminary data.</text>
</comment>
<dbReference type="InterPro" id="IPR025558">
    <property type="entry name" value="DUF4283"/>
</dbReference>
<dbReference type="Proteomes" id="UP001231189">
    <property type="component" value="Unassembled WGS sequence"/>
</dbReference>
<feature type="domain" description="DUF4283" evidence="1">
    <location>
        <begin position="52"/>
        <end position="132"/>
    </location>
</feature>
<accession>A0AAD8SLU5</accession>
<dbReference type="EMBL" id="JAUUTY010000004">
    <property type="protein sequence ID" value="KAK1653888.1"/>
    <property type="molecule type" value="Genomic_DNA"/>
</dbReference>
<name>A0AAD8SLU5_LOLMU</name>
<organism evidence="2 3">
    <name type="scientific">Lolium multiflorum</name>
    <name type="common">Italian ryegrass</name>
    <name type="synonym">Lolium perenne subsp. multiflorum</name>
    <dbReference type="NCBI Taxonomy" id="4521"/>
    <lineage>
        <taxon>Eukaryota</taxon>
        <taxon>Viridiplantae</taxon>
        <taxon>Streptophyta</taxon>
        <taxon>Embryophyta</taxon>
        <taxon>Tracheophyta</taxon>
        <taxon>Spermatophyta</taxon>
        <taxon>Magnoliopsida</taxon>
        <taxon>Liliopsida</taxon>
        <taxon>Poales</taxon>
        <taxon>Poaceae</taxon>
        <taxon>BOP clade</taxon>
        <taxon>Pooideae</taxon>
        <taxon>Poodae</taxon>
        <taxon>Poeae</taxon>
        <taxon>Poeae Chloroplast Group 2 (Poeae type)</taxon>
        <taxon>Loliodinae</taxon>
        <taxon>Loliinae</taxon>
        <taxon>Lolium</taxon>
    </lineage>
</organism>
<reference evidence="2" key="1">
    <citation type="submission" date="2023-07" db="EMBL/GenBank/DDBJ databases">
        <title>A chromosome-level genome assembly of Lolium multiflorum.</title>
        <authorList>
            <person name="Chen Y."/>
            <person name="Copetti D."/>
            <person name="Kolliker R."/>
            <person name="Studer B."/>
        </authorList>
    </citation>
    <scope>NUCLEOTIDE SEQUENCE</scope>
    <source>
        <strain evidence="2">02402/16</strain>
        <tissue evidence="2">Leaf</tissue>
    </source>
</reference>